<dbReference type="SUPFAM" id="SSF53649">
    <property type="entry name" value="Alkaline phosphatase-like"/>
    <property type="match status" value="1"/>
</dbReference>
<dbReference type="Proteomes" id="UP000054709">
    <property type="component" value="Unassembled WGS sequence"/>
</dbReference>
<dbReference type="Pfam" id="PF01676">
    <property type="entry name" value="Metalloenzyme"/>
    <property type="match status" value="1"/>
</dbReference>
<dbReference type="InterPro" id="IPR024052">
    <property type="entry name" value="Phosphopentomutase_DeoB_cap_sf"/>
</dbReference>
<comment type="similarity">
    <text evidence="1">Belongs to the phosphopentomutase family.</text>
</comment>
<sequence>MGRFVVVVLDSFGVGAMDDVHEVRPQDVGSNTCKHILQTVSDLSLMNMCKLGLMNALGEELGVNRFSKESTYGTANLTHIGADSFAGHQEIMGTRPKPPLLQPFREVIDQVFQALIEAGYSANYVGDDTRVLAVNESVIVGDNLETDLGQVFNVSGCLDVISFDEIVNIGQVVRSVVKVSRVIALGGEQVSFDQLLQAQSAKMDGVYVGIDTPKSGLYNTGYRVTHLGYGVNAAVQVPTILGRNNIAVSLIGKVGDIVENRIGSNLPGVETEILFELLLSEVKRIPHGFICLNIQETDLAGHAQNTERYADRLNVSDLYIGKLMDQLGADDILIVTADHGNDPTIGHSHHTREKVPVLVYHEPMQECNLGCMQTLSDIGATVADYFNVEIPENGQSFLSKFKVVN</sequence>
<dbReference type="OrthoDB" id="9769930at2"/>
<dbReference type="InterPro" id="IPR017850">
    <property type="entry name" value="Alkaline_phosphatase_core_sf"/>
</dbReference>
<evidence type="ECO:0000313" key="7">
    <source>
        <dbReference type="Proteomes" id="UP000054709"/>
    </source>
</evidence>
<proteinExistence type="inferred from homology"/>
<keyword evidence="7" id="KW-1185">Reference proteome</keyword>
<accession>A0A0W1AWG9</accession>
<dbReference type="GO" id="GO:0009117">
    <property type="term" value="P:nucleotide metabolic process"/>
    <property type="evidence" value="ECO:0007669"/>
    <property type="project" value="InterPro"/>
</dbReference>
<name>A0A0W1AWG9_9BACL</name>
<keyword evidence="4" id="KW-0413">Isomerase</keyword>
<dbReference type="NCBIfam" id="NF009049">
    <property type="entry name" value="PRK12383.1"/>
    <property type="match status" value="1"/>
</dbReference>
<protein>
    <submittedName>
        <fullName evidence="6">Mutase</fullName>
    </submittedName>
</protein>
<dbReference type="GO" id="GO:0043094">
    <property type="term" value="P:metabolic compound salvage"/>
    <property type="evidence" value="ECO:0007669"/>
    <property type="project" value="InterPro"/>
</dbReference>
<dbReference type="PANTHER" id="PTHR21110:SF0">
    <property type="entry name" value="PHOSPHOPENTOMUTASE"/>
    <property type="match status" value="1"/>
</dbReference>
<evidence type="ECO:0000256" key="4">
    <source>
        <dbReference type="ARBA" id="ARBA00023235"/>
    </source>
</evidence>
<evidence type="ECO:0000259" key="5">
    <source>
        <dbReference type="Pfam" id="PF01676"/>
    </source>
</evidence>
<dbReference type="InterPro" id="IPR006124">
    <property type="entry name" value="Metalloenzyme"/>
</dbReference>
<keyword evidence="3" id="KW-0464">Manganese</keyword>
<dbReference type="CDD" id="cd16009">
    <property type="entry name" value="PPM"/>
    <property type="match status" value="1"/>
</dbReference>
<dbReference type="AlphaFoldDB" id="A0A0W1AWG9"/>
<keyword evidence="2" id="KW-0479">Metal-binding</keyword>
<evidence type="ECO:0000313" key="6">
    <source>
        <dbReference type="EMBL" id="KTD85666.1"/>
    </source>
</evidence>
<evidence type="ECO:0000256" key="3">
    <source>
        <dbReference type="ARBA" id="ARBA00023211"/>
    </source>
</evidence>
<dbReference type="PANTHER" id="PTHR21110">
    <property type="entry name" value="PHOSPHOPENTOMUTASE"/>
    <property type="match status" value="1"/>
</dbReference>
<gene>
    <name evidence="6" type="ORF">UQ64_19425</name>
</gene>
<evidence type="ECO:0000256" key="2">
    <source>
        <dbReference type="ARBA" id="ARBA00022723"/>
    </source>
</evidence>
<dbReference type="GO" id="GO:0000287">
    <property type="term" value="F:magnesium ion binding"/>
    <property type="evidence" value="ECO:0007669"/>
    <property type="project" value="InterPro"/>
</dbReference>
<dbReference type="GO" id="GO:0005829">
    <property type="term" value="C:cytosol"/>
    <property type="evidence" value="ECO:0007669"/>
    <property type="project" value="TreeGrafter"/>
</dbReference>
<comment type="caution">
    <text evidence="6">The sequence shown here is derived from an EMBL/GenBank/DDBJ whole genome shotgun (WGS) entry which is preliminary data.</text>
</comment>
<dbReference type="RefSeq" id="WP_060624507.1">
    <property type="nucleotide sequence ID" value="NZ_LCZJ02000026.1"/>
</dbReference>
<evidence type="ECO:0000256" key="1">
    <source>
        <dbReference type="ARBA" id="ARBA00010373"/>
    </source>
</evidence>
<dbReference type="EMBL" id="LCZJ02000026">
    <property type="protein sequence ID" value="KTD85666.1"/>
    <property type="molecule type" value="Genomic_DNA"/>
</dbReference>
<dbReference type="Gene3D" id="3.40.720.10">
    <property type="entry name" value="Alkaline Phosphatase, subunit A"/>
    <property type="match status" value="1"/>
</dbReference>
<dbReference type="InterPro" id="IPR010045">
    <property type="entry name" value="DeoB"/>
</dbReference>
<dbReference type="PIRSF" id="PIRSF001491">
    <property type="entry name" value="Ppentomutase"/>
    <property type="match status" value="1"/>
</dbReference>
<reference evidence="6 7" key="1">
    <citation type="journal article" date="2015" name="Int. Biodeterior. Biodegradation">
        <title>Physiological and genetic screening methods for the isolation of methyl tert-butyl ether-degrading bacteria for bioremediation purposes.</title>
        <authorList>
            <person name="Guisado I.M."/>
            <person name="Purswani J."/>
            <person name="Gonzalez Lopez J."/>
            <person name="Pozo C."/>
        </authorList>
    </citation>
    <scope>NUCLEOTIDE SEQUENCE [LARGE SCALE GENOMIC DNA]</scope>
    <source>
        <strain evidence="6 7">SH7</strain>
    </source>
</reference>
<dbReference type="Gene3D" id="3.30.70.1250">
    <property type="entry name" value="Phosphopentomutase"/>
    <property type="match status" value="1"/>
</dbReference>
<feature type="domain" description="Metalloenzyme" evidence="5">
    <location>
        <begin position="3"/>
        <end position="389"/>
    </location>
</feature>
<organism evidence="6 7">
    <name type="scientific">Paenibacillus etheri</name>
    <dbReference type="NCBI Taxonomy" id="1306852"/>
    <lineage>
        <taxon>Bacteria</taxon>
        <taxon>Bacillati</taxon>
        <taxon>Bacillota</taxon>
        <taxon>Bacilli</taxon>
        <taxon>Bacillales</taxon>
        <taxon>Paenibacillaceae</taxon>
        <taxon>Paenibacillus</taxon>
    </lineage>
</organism>
<dbReference type="GO" id="GO:0008973">
    <property type="term" value="F:phosphopentomutase activity"/>
    <property type="evidence" value="ECO:0007669"/>
    <property type="project" value="InterPro"/>
</dbReference>